<dbReference type="EMBL" id="BSNJ01000004">
    <property type="protein sequence ID" value="GLQ21288.1"/>
    <property type="molecule type" value="Genomic_DNA"/>
</dbReference>
<keyword evidence="4" id="KW-1185">Reference proteome</keyword>
<keyword evidence="1" id="KW-0812">Transmembrane</keyword>
<evidence type="ECO:0000259" key="2">
    <source>
        <dbReference type="Pfam" id="PF00144"/>
    </source>
</evidence>
<name>A0ABQ5V163_9PROT</name>
<feature type="transmembrane region" description="Helical" evidence="1">
    <location>
        <begin position="584"/>
        <end position="606"/>
    </location>
</feature>
<evidence type="ECO:0000313" key="4">
    <source>
        <dbReference type="Proteomes" id="UP001161390"/>
    </source>
</evidence>
<accession>A0ABQ5V163</accession>
<dbReference type="PANTHER" id="PTHR46825:SF9">
    <property type="entry name" value="BETA-LACTAMASE-RELATED DOMAIN-CONTAINING PROTEIN"/>
    <property type="match status" value="1"/>
</dbReference>
<dbReference type="InterPro" id="IPR050491">
    <property type="entry name" value="AmpC-like"/>
</dbReference>
<sequence>MGLALLAMIIIIMLTAFSSVTKPKPQSLDLNNYGEVQSLIDDLANQDKGAAPYVGASIAVMKDGELVSLSGYGMDAPTGGSPIDPRQTQFRLGSVSKWFTATALAQLVDEGLVDLNAPANRYLTRFQLPTAYNRAITVSDLLTHRGGLESFDVHTFTTRNYDMPVDGDEIRSFLPRPISPPGQESVYSNFGVSTLGAIVEDVSGMTFGDYVEQNIMQPLGMTNSGLDLQDGVAPPDGLAKPAILRQDGSWETIPYFPKHPYFIPSGGIYSTAEDMTKFMRAHLERGETEFSRQLLQPETYTLMHTAMASNYNAPNIPKFGFVIWVGDYSGHKTLSHSGNVQTFRTFMLLVPDEDLGVFVTEVGDVPYYDRKDQFWKVFNQDGVGSAWLPFRMAYTIASFYLGPREFAPTANTDVKAEALKRFEGTYWNRQRAHSTFVQIFGYEGEAKVRVADDSSLTIRGRKGFKPVGPNIFMTPDGSRTAAFKEVDGKIVSFVDDYPSVWDRTEGLQSPSVRQELHIFASFLLLMTAGLAFLSRNVAFARFPVRALATAAGAFGLSVFLWPLLVLEIQTQRILLEADWVMMMWGVLGNLAWICALGLILTAALSLRRILSGGGERPGISVVYLGVFVCLAVVVIYSTILLGFLGLEIPGRF</sequence>
<dbReference type="Gene3D" id="3.40.710.10">
    <property type="entry name" value="DD-peptidase/beta-lactamase superfamily"/>
    <property type="match status" value="1"/>
</dbReference>
<evidence type="ECO:0000313" key="3">
    <source>
        <dbReference type="EMBL" id="GLQ21288.1"/>
    </source>
</evidence>
<comment type="caution">
    <text evidence="3">The sequence shown here is derived from an EMBL/GenBank/DDBJ whole genome shotgun (WGS) entry which is preliminary data.</text>
</comment>
<gene>
    <name evidence="3" type="ORF">GCM10007854_22430</name>
</gene>
<feature type="transmembrane region" description="Helical" evidence="1">
    <location>
        <begin position="546"/>
        <end position="564"/>
    </location>
</feature>
<dbReference type="PANTHER" id="PTHR46825">
    <property type="entry name" value="D-ALANYL-D-ALANINE-CARBOXYPEPTIDASE/ENDOPEPTIDASE AMPH"/>
    <property type="match status" value="1"/>
</dbReference>
<keyword evidence="1" id="KW-1133">Transmembrane helix</keyword>
<dbReference type="Proteomes" id="UP001161390">
    <property type="component" value="Unassembled WGS sequence"/>
</dbReference>
<dbReference type="InterPro" id="IPR012338">
    <property type="entry name" value="Beta-lactam/transpept-like"/>
</dbReference>
<reference evidence="3" key="1">
    <citation type="journal article" date="2014" name="Int. J. Syst. Evol. Microbiol.">
        <title>Complete genome of a new Firmicutes species belonging to the dominant human colonic microbiota ('Ruminococcus bicirculans') reveals two chromosomes and a selective capacity to utilize plant glucans.</title>
        <authorList>
            <consortium name="NISC Comparative Sequencing Program"/>
            <person name="Wegmann U."/>
            <person name="Louis P."/>
            <person name="Goesmann A."/>
            <person name="Henrissat B."/>
            <person name="Duncan S.H."/>
            <person name="Flint H.J."/>
        </authorList>
    </citation>
    <scope>NUCLEOTIDE SEQUENCE</scope>
    <source>
        <strain evidence="3">NBRC 108216</strain>
    </source>
</reference>
<feature type="domain" description="Beta-lactamase-related" evidence="2">
    <location>
        <begin position="51"/>
        <end position="360"/>
    </location>
</feature>
<protein>
    <recommendedName>
        <fullName evidence="2">Beta-lactamase-related domain-containing protein</fullName>
    </recommendedName>
</protein>
<dbReference type="Pfam" id="PF00144">
    <property type="entry name" value="Beta-lactamase"/>
    <property type="match status" value="1"/>
</dbReference>
<keyword evidence="1" id="KW-0472">Membrane</keyword>
<reference evidence="3" key="2">
    <citation type="submission" date="2023-01" db="EMBL/GenBank/DDBJ databases">
        <title>Draft genome sequence of Algimonas porphyrae strain NBRC 108216.</title>
        <authorList>
            <person name="Sun Q."/>
            <person name="Mori K."/>
        </authorList>
    </citation>
    <scope>NUCLEOTIDE SEQUENCE</scope>
    <source>
        <strain evidence="3">NBRC 108216</strain>
    </source>
</reference>
<proteinExistence type="predicted"/>
<evidence type="ECO:0000256" key="1">
    <source>
        <dbReference type="SAM" id="Phobius"/>
    </source>
</evidence>
<dbReference type="RefSeq" id="WP_371398636.1">
    <property type="nucleotide sequence ID" value="NZ_CP163424.1"/>
</dbReference>
<feature type="transmembrane region" description="Helical" evidence="1">
    <location>
        <begin position="516"/>
        <end position="534"/>
    </location>
</feature>
<dbReference type="InterPro" id="IPR001466">
    <property type="entry name" value="Beta-lactam-related"/>
</dbReference>
<feature type="transmembrane region" description="Helical" evidence="1">
    <location>
        <begin position="618"/>
        <end position="646"/>
    </location>
</feature>
<dbReference type="SUPFAM" id="SSF56601">
    <property type="entry name" value="beta-lactamase/transpeptidase-like"/>
    <property type="match status" value="1"/>
</dbReference>
<organism evidence="3 4">
    <name type="scientific">Algimonas porphyrae</name>
    <dbReference type="NCBI Taxonomy" id="1128113"/>
    <lineage>
        <taxon>Bacteria</taxon>
        <taxon>Pseudomonadati</taxon>
        <taxon>Pseudomonadota</taxon>
        <taxon>Alphaproteobacteria</taxon>
        <taxon>Maricaulales</taxon>
        <taxon>Robiginitomaculaceae</taxon>
        <taxon>Algimonas</taxon>
    </lineage>
</organism>